<dbReference type="Proteomes" id="UP000438429">
    <property type="component" value="Unassembled WGS sequence"/>
</dbReference>
<evidence type="ECO:0000313" key="1">
    <source>
        <dbReference type="EMBL" id="KAF0044214.1"/>
    </source>
</evidence>
<dbReference type="AlphaFoldDB" id="A0A6A4TLX5"/>
<reference evidence="1 2" key="1">
    <citation type="submission" date="2019-06" db="EMBL/GenBank/DDBJ databases">
        <title>Draft genomes of female and male turbot (Scophthalmus maximus).</title>
        <authorList>
            <person name="Xu H."/>
            <person name="Xu X.-W."/>
            <person name="Shao C."/>
            <person name="Chen S."/>
        </authorList>
    </citation>
    <scope>NUCLEOTIDE SEQUENCE [LARGE SCALE GENOMIC DNA]</scope>
    <source>
        <strain evidence="1">Ysfricsl-2016a</strain>
        <tissue evidence="1">Blood</tissue>
    </source>
</reference>
<proteinExistence type="predicted"/>
<name>A0A6A4TLX5_SCOMX</name>
<dbReference type="EMBL" id="VEVO01000003">
    <property type="protein sequence ID" value="KAF0044214.1"/>
    <property type="molecule type" value="Genomic_DNA"/>
</dbReference>
<sequence>MSSDFCSSDGLVERGSIPLDIDNVHMLLQAVSTGEAAASLVKAGLEPCHGSAVSSLDIEKLRSFEWMCDSVFLSW</sequence>
<accession>A0A6A4TLX5</accession>
<evidence type="ECO:0000313" key="2">
    <source>
        <dbReference type="Proteomes" id="UP000438429"/>
    </source>
</evidence>
<protein>
    <submittedName>
        <fullName evidence="1">Uncharacterized protein</fullName>
    </submittedName>
</protein>
<organism evidence="1 2">
    <name type="scientific">Scophthalmus maximus</name>
    <name type="common">Turbot</name>
    <name type="synonym">Psetta maxima</name>
    <dbReference type="NCBI Taxonomy" id="52904"/>
    <lineage>
        <taxon>Eukaryota</taxon>
        <taxon>Metazoa</taxon>
        <taxon>Chordata</taxon>
        <taxon>Craniata</taxon>
        <taxon>Vertebrata</taxon>
        <taxon>Euteleostomi</taxon>
        <taxon>Actinopterygii</taxon>
        <taxon>Neopterygii</taxon>
        <taxon>Teleostei</taxon>
        <taxon>Neoteleostei</taxon>
        <taxon>Acanthomorphata</taxon>
        <taxon>Carangaria</taxon>
        <taxon>Pleuronectiformes</taxon>
        <taxon>Pleuronectoidei</taxon>
        <taxon>Scophthalmidae</taxon>
        <taxon>Scophthalmus</taxon>
    </lineage>
</organism>
<comment type="caution">
    <text evidence="1">The sequence shown here is derived from an EMBL/GenBank/DDBJ whole genome shotgun (WGS) entry which is preliminary data.</text>
</comment>
<gene>
    <name evidence="1" type="ORF">F2P81_003372</name>
</gene>